<protein>
    <recommendedName>
        <fullName evidence="10">Solute carrier family 25, member 44</fullName>
    </recommendedName>
</protein>
<name>A0A8T0DMJ7_9TREM</name>
<dbReference type="PANTHER" id="PTHR46314:SF2">
    <property type="entry name" value="SOLUTE CARRIER FAMILY 25 MEMBER 44"/>
    <property type="match status" value="1"/>
</dbReference>
<dbReference type="Gene3D" id="1.50.40.10">
    <property type="entry name" value="Mitochondrial carrier domain"/>
    <property type="match status" value="2"/>
</dbReference>
<comment type="subcellular location">
    <subcellularLocation>
        <location evidence="1">Membrane</location>
        <topology evidence="1">Multi-pass membrane protein</topology>
    </subcellularLocation>
</comment>
<dbReference type="GO" id="GO:0016020">
    <property type="term" value="C:membrane"/>
    <property type="evidence" value="ECO:0007669"/>
    <property type="project" value="UniProtKB-SubCell"/>
</dbReference>
<feature type="transmembrane region" description="Helical" evidence="7">
    <location>
        <begin position="204"/>
        <end position="224"/>
    </location>
</feature>
<comment type="caution">
    <text evidence="8">The sequence shown here is derived from an EMBL/GenBank/DDBJ whole genome shotgun (WGS) entry which is preliminary data.</text>
</comment>
<dbReference type="GO" id="GO:0015658">
    <property type="term" value="F:branched-chain amino acid transmembrane transporter activity"/>
    <property type="evidence" value="ECO:0007669"/>
    <property type="project" value="InterPro"/>
</dbReference>
<feature type="repeat" description="Solcar" evidence="5">
    <location>
        <begin position="109"/>
        <end position="231"/>
    </location>
</feature>
<dbReference type="PROSITE" id="PS50920">
    <property type="entry name" value="SOLCAR"/>
    <property type="match status" value="3"/>
</dbReference>
<feature type="repeat" description="Solcar" evidence="5">
    <location>
        <begin position="17"/>
        <end position="101"/>
    </location>
</feature>
<dbReference type="InterPro" id="IPR018108">
    <property type="entry name" value="MCP_transmembrane"/>
</dbReference>
<evidence type="ECO:0000256" key="2">
    <source>
        <dbReference type="ARBA" id="ARBA00006375"/>
    </source>
</evidence>
<keyword evidence="3 5" id="KW-0812">Transmembrane</keyword>
<evidence type="ECO:0008006" key="10">
    <source>
        <dbReference type="Google" id="ProtNLM"/>
    </source>
</evidence>
<dbReference type="GO" id="GO:0005739">
    <property type="term" value="C:mitochondrion"/>
    <property type="evidence" value="ECO:0007669"/>
    <property type="project" value="InterPro"/>
</dbReference>
<organism evidence="8 9">
    <name type="scientific">Paragonimus westermani</name>
    <dbReference type="NCBI Taxonomy" id="34504"/>
    <lineage>
        <taxon>Eukaryota</taxon>
        <taxon>Metazoa</taxon>
        <taxon>Spiralia</taxon>
        <taxon>Lophotrochozoa</taxon>
        <taxon>Platyhelminthes</taxon>
        <taxon>Trematoda</taxon>
        <taxon>Digenea</taxon>
        <taxon>Plagiorchiida</taxon>
        <taxon>Troglotremata</taxon>
        <taxon>Troglotrematidae</taxon>
        <taxon>Paragonimus</taxon>
    </lineage>
</organism>
<evidence type="ECO:0000256" key="1">
    <source>
        <dbReference type="ARBA" id="ARBA00004141"/>
    </source>
</evidence>
<dbReference type="SUPFAM" id="SSF103506">
    <property type="entry name" value="Mitochondrial carrier"/>
    <property type="match status" value="1"/>
</dbReference>
<comment type="similarity">
    <text evidence="2 6">Belongs to the mitochondrial carrier (TC 2.A.29) family.</text>
</comment>
<evidence type="ECO:0000256" key="7">
    <source>
        <dbReference type="SAM" id="Phobius"/>
    </source>
</evidence>
<evidence type="ECO:0000256" key="3">
    <source>
        <dbReference type="ARBA" id="ARBA00022692"/>
    </source>
</evidence>
<dbReference type="PANTHER" id="PTHR46314">
    <property type="entry name" value="SOLUTE CARRIER FAMILY 25 MEMBER 44"/>
    <property type="match status" value="1"/>
</dbReference>
<dbReference type="AlphaFoldDB" id="A0A8T0DMJ7"/>
<evidence type="ECO:0000256" key="4">
    <source>
        <dbReference type="ARBA" id="ARBA00023136"/>
    </source>
</evidence>
<keyword evidence="7" id="KW-1133">Transmembrane helix</keyword>
<keyword evidence="9" id="KW-1185">Reference proteome</keyword>
<evidence type="ECO:0000256" key="5">
    <source>
        <dbReference type="PROSITE-ProRule" id="PRU00282"/>
    </source>
</evidence>
<sequence length="406" mass="44811">MTDKNTDFKVIEFSMMDKRVFFPLSGIGSFAVQTVLYPLVLLRIRLQLQEGARVYSGLAHATASIIRDEGFRGLYSGYFVKSAQIISAVFYASTYETVRHAASACPSLTPTQRSFLGGAAASLVAQSLVVPIDVISQHLMVLSRSGTSSASHPSPPIVNSSARLDQVRGLSPIRLTANDLSSSWSRFRAVSYYIARAHGLRGFYNGYCISLCTFVPSSALWWAFYDKFCNLIASASSKVMEGKSTSSSTERTVVRFDEITDRTQLHLPRLAVQLVSAPLAGMAAATLVNPIDCVRVRMQVSNSPFRDCVRALWVTEGLRWFTKGLSARLLQTGIFSFCSVSNSDRPVVDDSDWTCKDSVLCSVVMVSTNVPTNGAEWDHFWQSGEYESCYAILELDLDFTLLFNTF</sequence>
<accession>A0A8T0DMJ7</accession>
<feature type="transmembrane region" description="Helical" evidence="7">
    <location>
        <begin position="20"/>
        <end position="42"/>
    </location>
</feature>
<evidence type="ECO:0000256" key="6">
    <source>
        <dbReference type="RuleBase" id="RU000488"/>
    </source>
</evidence>
<reference evidence="8 9" key="1">
    <citation type="submission" date="2019-07" db="EMBL/GenBank/DDBJ databases">
        <title>Annotation for the trematode Paragonimus westermani.</title>
        <authorList>
            <person name="Choi Y.-J."/>
        </authorList>
    </citation>
    <scope>NUCLEOTIDE SEQUENCE [LARGE SCALE GENOMIC DNA]</scope>
    <source>
        <strain evidence="8">180907_Pwestermani</strain>
    </source>
</reference>
<dbReference type="OrthoDB" id="250329at2759"/>
<keyword evidence="6" id="KW-0813">Transport</keyword>
<dbReference type="GO" id="GO:0009083">
    <property type="term" value="P:branched-chain amino acid catabolic process"/>
    <property type="evidence" value="ECO:0007669"/>
    <property type="project" value="InterPro"/>
</dbReference>
<dbReference type="EMBL" id="JTDF01003052">
    <property type="protein sequence ID" value="KAF8568164.1"/>
    <property type="molecule type" value="Genomic_DNA"/>
</dbReference>
<dbReference type="Pfam" id="PF00153">
    <property type="entry name" value="Mito_carr"/>
    <property type="match status" value="3"/>
</dbReference>
<feature type="repeat" description="Solcar" evidence="5">
    <location>
        <begin position="268"/>
        <end position="349"/>
    </location>
</feature>
<keyword evidence="4 5" id="KW-0472">Membrane</keyword>
<gene>
    <name evidence="8" type="ORF">P879_02080</name>
</gene>
<dbReference type="InterPro" id="IPR023395">
    <property type="entry name" value="MCP_dom_sf"/>
</dbReference>
<proteinExistence type="inferred from homology"/>
<dbReference type="Proteomes" id="UP000699462">
    <property type="component" value="Unassembled WGS sequence"/>
</dbReference>
<evidence type="ECO:0000313" key="8">
    <source>
        <dbReference type="EMBL" id="KAF8568164.1"/>
    </source>
</evidence>
<evidence type="ECO:0000313" key="9">
    <source>
        <dbReference type="Proteomes" id="UP000699462"/>
    </source>
</evidence>
<dbReference type="InterPro" id="IPR042164">
    <property type="entry name" value="SLC25A44"/>
</dbReference>